<sequence length="76" mass="7864">MTLDDWLARTATKEDSFAASIGASQAAVNRYRHGRRMPRPAVMARIVAATGGAVTANDFHGLSEAPPKPSAGAAGL</sequence>
<reference evidence="2 3" key="1">
    <citation type="submission" date="2018-09" db="EMBL/GenBank/DDBJ databases">
        <authorList>
            <person name="Zhu H."/>
        </authorList>
    </citation>
    <scope>NUCLEOTIDE SEQUENCE [LARGE SCALE GENOMIC DNA]</scope>
    <source>
        <strain evidence="2 3">K2W22B-5</strain>
    </source>
</reference>
<dbReference type="AlphaFoldDB" id="A0A418VXZ8"/>
<keyword evidence="3" id="KW-1185">Reference proteome</keyword>
<feature type="region of interest" description="Disordered" evidence="1">
    <location>
        <begin position="57"/>
        <end position="76"/>
    </location>
</feature>
<dbReference type="CDD" id="cd00093">
    <property type="entry name" value="HTH_XRE"/>
    <property type="match status" value="1"/>
</dbReference>
<proteinExistence type="predicted"/>
<organism evidence="2 3">
    <name type="scientific">Azospirillum cavernae</name>
    <dbReference type="NCBI Taxonomy" id="2320860"/>
    <lineage>
        <taxon>Bacteria</taxon>
        <taxon>Pseudomonadati</taxon>
        <taxon>Pseudomonadota</taxon>
        <taxon>Alphaproteobacteria</taxon>
        <taxon>Rhodospirillales</taxon>
        <taxon>Azospirillaceae</taxon>
        <taxon>Azospirillum</taxon>
    </lineage>
</organism>
<dbReference type="EMBL" id="QYUL01000002">
    <property type="protein sequence ID" value="RJF82051.1"/>
    <property type="molecule type" value="Genomic_DNA"/>
</dbReference>
<dbReference type="Gene3D" id="1.10.260.40">
    <property type="entry name" value="lambda repressor-like DNA-binding domains"/>
    <property type="match status" value="1"/>
</dbReference>
<protein>
    <submittedName>
        <fullName evidence="2">XRE family transcriptional regulator</fullName>
    </submittedName>
</protein>
<name>A0A418VXZ8_9PROT</name>
<dbReference type="Proteomes" id="UP000283458">
    <property type="component" value="Unassembled WGS sequence"/>
</dbReference>
<evidence type="ECO:0000313" key="3">
    <source>
        <dbReference type="Proteomes" id="UP000283458"/>
    </source>
</evidence>
<dbReference type="InterPro" id="IPR001387">
    <property type="entry name" value="Cro/C1-type_HTH"/>
</dbReference>
<dbReference type="RefSeq" id="WP_119832127.1">
    <property type="nucleotide sequence ID" value="NZ_QYUL01000002.1"/>
</dbReference>
<comment type="caution">
    <text evidence="2">The sequence shown here is derived from an EMBL/GenBank/DDBJ whole genome shotgun (WGS) entry which is preliminary data.</text>
</comment>
<gene>
    <name evidence="2" type="ORF">D3877_18435</name>
</gene>
<accession>A0A418VXZ8</accession>
<dbReference type="OrthoDB" id="7605634at2"/>
<evidence type="ECO:0000313" key="2">
    <source>
        <dbReference type="EMBL" id="RJF82051.1"/>
    </source>
</evidence>
<evidence type="ECO:0000256" key="1">
    <source>
        <dbReference type="SAM" id="MobiDB-lite"/>
    </source>
</evidence>
<dbReference type="GO" id="GO:0003677">
    <property type="term" value="F:DNA binding"/>
    <property type="evidence" value="ECO:0007669"/>
    <property type="project" value="InterPro"/>
</dbReference>
<dbReference type="InterPro" id="IPR010982">
    <property type="entry name" value="Lambda_DNA-bd_dom_sf"/>
</dbReference>